<dbReference type="SMART" id="SM00530">
    <property type="entry name" value="HTH_XRE"/>
    <property type="match status" value="1"/>
</dbReference>
<evidence type="ECO:0000259" key="2">
    <source>
        <dbReference type="PROSITE" id="PS50943"/>
    </source>
</evidence>
<organism evidence="3 4">
    <name type="scientific">Bacteroides thetaiotaomicron</name>
    <dbReference type="NCBI Taxonomy" id="818"/>
    <lineage>
        <taxon>Bacteria</taxon>
        <taxon>Pseudomonadati</taxon>
        <taxon>Bacteroidota</taxon>
        <taxon>Bacteroidia</taxon>
        <taxon>Bacteroidales</taxon>
        <taxon>Bacteroidaceae</taxon>
        <taxon>Bacteroides</taxon>
    </lineage>
</organism>
<protein>
    <submittedName>
        <fullName evidence="3">Helix-turn-helix domain-containing protein</fullName>
    </submittedName>
</protein>
<feature type="domain" description="HTH cro/C1-type" evidence="2">
    <location>
        <begin position="5"/>
        <end position="59"/>
    </location>
</feature>
<evidence type="ECO:0000313" key="3">
    <source>
        <dbReference type="EMBL" id="MBS5413041.1"/>
    </source>
</evidence>
<keyword evidence="1" id="KW-0175">Coiled coil</keyword>
<sequence length="172" mass="19976">MENRLKYLRKYLRLTQSQFAEVLCMKQNSYSQIESGNVSLTDKNKYLLENKYHLTPGWLDGNDVDMFVKGDAVAGIIEKNTPITNKERLREQILDELVEQRLELQNDSVSMSREVFEQISRLTETVLSQQRTIESMQEQNKKFLAQQENTGRCVHVSGSDISIQDTKNQNIK</sequence>
<dbReference type="RefSeq" id="WP_195741255.1">
    <property type="nucleotide sequence ID" value="NZ_JADMRY010000026.1"/>
</dbReference>
<accession>A0A943DSA1</accession>
<gene>
    <name evidence="3" type="ORF">KHY35_20430</name>
</gene>
<dbReference type="GO" id="GO:0003677">
    <property type="term" value="F:DNA binding"/>
    <property type="evidence" value="ECO:0007669"/>
    <property type="project" value="InterPro"/>
</dbReference>
<evidence type="ECO:0000256" key="1">
    <source>
        <dbReference type="SAM" id="Coils"/>
    </source>
</evidence>
<dbReference type="InterPro" id="IPR010982">
    <property type="entry name" value="Lambda_DNA-bd_dom_sf"/>
</dbReference>
<dbReference type="AlphaFoldDB" id="A0A943DSA1"/>
<feature type="coiled-coil region" evidence="1">
    <location>
        <begin position="94"/>
        <end position="139"/>
    </location>
</feature>
<dbReference type="CDD" id="cd00093">
    <property type="entry name" value="HTH_XRE"/>
    <property type="match status" value="1"/>
</dbReference>
<comment type="caution">
    <text evidence="3">The sequence shown here is derived from an EMBL/GenBank/DDBJ whole genome shotgun (WGS) entry which is preliminary data.</text>
</comment>
<dbReference type="Pfam" id="PF01381">
    <property type="entry name" value="HTH_3"/>
    <property type="match status" value="1"/>
</dbReference>
<proteinExistence type="predicted"/>
<dbReference type="PROSITE" id="PS50943">
    <property type="entry name" value="HTH_CROC1"/>
    <property type="match status" value="1"/>
</dbReference>
<dbReference type="InterPro" id="IPR001387">
    <property type="entry name" value="Cro/C1-type_HTH"/>
</dbReference>
<name>A0A943DSA1_BACT4</name>
<dbReference type="Proteomes" id="UP000782901">
    <property type="component" value="Unassembled WGS sequence"/>
</dbReference>
<dbReference type="Gene3D" id="1.10.260.40">
    <property type="entry name" value="lambda repressor-like DNA-binding domains"/>
    <property type="match status" value="1"/>
</dbReference>
<dbReference type="EMBL" id="JAGZEE010000042">
    <property type="protein sequence ID" value="MBS5413041.1"/>
    <property type="molecule type" value="Genomic_DNA"/>
</dbReference>
<reference evidence="3" key="1">
    <citation type="submission" date="2021-02" db="EMBL/GenBank/DDBJ databases">
        <title>Infant gut strain persistence is associated with maternal origin, phylogeny, and functional potential including surface adhesion and iron acquisition.</title>
        <authorList>
            <person name="Lou Y.C."/>
        </authorList>
    </citation>
    <scope>NUCLEOTIDE SEQUENCE</scope>
    <source>
        <strain evidence="3">L3_082_243G1_dasL3_082_243G1_maxbin2.maxbin.015s ta_sub</strain>
    </source>
</reference>
<dbReference type="SUPFAM" id="SSF47413">
    <property type="entry name" value="lambda repressor-like DNA-binding domains"/>
    <property type="match status" value="1"/>
</dbReference>
<evidence type="ECO:0000313" key="4">
    <source>
        <dbReference type="Proteomes" id="UP000782901"/>
    </source>
</evidence>